<dbReference type="GO" id="GO:0044208">
    <property type="term" value="P:'de novo' AMP biosynthetic process"/>
    <property type="evidence" value="ECO:0007669"/>
    <property type="project" value="UniProtKB-UniPathway"/>
</dbReference>
<name>A0A6G7K9A2_9LACT</name>
<dbReference type="InterPro" id="IPR000362">
    <property type="entry name" value="Fumarate_lyase_fam"/>
</dbReference>
<dbReference type="PRINTS" id="PR00149">
    <property type="entry name" value="FUMRATELYASE"/>
</dbReference>
<dbReference type="InterPro" id="IPR022761">
    <property type="entry name" value="Fumarate_lyase_N"/>
</dbReference>
<evidence type="ECO:0000256" key="12">
    <source>
        <dbReference type="RuleBase" id="RU361172"/>
    </source>
</evidence>
<evidence type="ECO:0000256" key="7">
    <source>
        <dbReference type="ARBA" id="ARBA00023239"/>
    </source>
</evidence>
<dbReference type="Gene3D" id="1.10.275.10">
    <property type="entry name" value="Fumarase/aspartase (N-terminal domain)"/>
    <property type="match status" value="1"/>
</dbReference>
<dbReference type="UniPathway" id="UPA00075">
    <property type="reaction ID" value="UER00336"/>
</dbReference>
<evidence type="ECO:0000256" key="9">
    <source>
        <dbReference type="ARBA" id="ARBA00030717"/>
    </source>
</evidence>
<dbReference type="GO" id="GO:0006189">
    <property type="term" value="P:'de novo' IMP biosynthetic process"/>
    <property type="evidence" value="ECO:0007669"/>
    <property type="project" value="UniProtKB-UniPathway"/>
</dbReference>
<keyword evidence="7 12" id="KW-0456">Lyase</keyword>
<dbReference type="FunFam" id="1.10.40.30:FF:000007">
    <property type="entry name" value="Adenylosuccinate lyase"/>
    <property type="match status" value="1"/>
</dbReference>
<dbReference type="PANTHER" id="PTHR43172:SF1">
    <property type="entry name" value="ADENYLOSUCCINATE LYASE"/>
    <property type="match status" value="1"/>
</dbReference>
<proteinExistence type="inferred from homology"/>
<dbReference type="PRINTS" id="PR00145">
    <property type="entry name" value="ARGSUCLYASE"/>
</dbReference>
<comment type="catalytic activity">
    <reaction evidence="8">
        <text>(2S)-2-[5-amino-1-(5-phospho-beta-D-ribosyl)imidazole-4-carboxamido]succinate = 5-amino-1-(5-phospho-beta-D-ribosyl)imidazole-4-carboxamide + fumarate</text>
        <dbReference type="Rhea" id="RHEA:23920"/>
        <dbReference type="ChEBI" id="CHEBI:29806"/>
        <dbReference type="ChEBI" id="CHEBI:58443"/>
        <dbReference type="ChEBI" id="CHEBI:58475"/>
        <dbReference type="EC" id="4.3.2.2"/>
    </reaction>
    <physiologicalReaction direction="left-to-right" evidence="8">
        <dbReference type="Rhea" id="RHEA:23921"/>
    </physiologicalReaction>
</comment>
<dbReference type="Pfam" id="PF00206">
    <property type="entry name" value="Lyase_1"/>
    <property type="match status" value="1"/>
</dbReference>
<dbReference type="GO" id="GO:0070626">
    <property type="term" value="F:(S)-2-(5-amino-1-(5-phospho-D-ribosyl)imidazole-4-carboxamido) succinate lyase (fumarate-forming) activity"/>
    <property type="evidence" value="ECO:0007669"/>
    <property type="project" value="TreeGrafter"/>
</dbReference>
<feature type="domain" description="Adenylosuccinate lyase C-terminal" evidence="13">
    <location>
        <begin position="349"/>
        <end position="429"/>
    </location>
</feature>
<comment type="catalytic activity">
    <reaction evidence="10">
        <text>N(6)-(1,2-dicarboxyethyl)-AMP = fumarate + AMP</text>
        <dbReference type="Rhea" id="RHEA:16853"/>
        <dbReference type="ChEBI" id="CHEBI:29806"/>
        <dbReference type="ChEBI" id="CHEBI:57567"/>
        <dbReference type="ChEBI" id="CHEBI:456215"/>
        <dbReference type="EC" id="4.3.2.2"/>
    </reaction>
    <physiologicalReaction direction="left-to-right" evidence="10">
        <dbReference type="Rhea" id="RHEA:16854"/>
    </physiologicalReaction>
</comment>
<evidence type="ECO:0000256" key="3">
    <source>
        <dbReference type="ARBA" id="ARBA00008273"/>
    </source>
</evidence>
<dbReference type="SUPFAM" id="SSF48557">
    <property type="entry name" value="L-aspartase-like"/>
    <property type="match status" value="1"/>
</dbReference>
<dbReference type="UniPathway" id="UPA00074">
    <property type="reaction ID" value="UER00132"/>
</dbReference>
<dbReference type="InterPro" id="IPR024083">
    <property type="entry name" value="Fumarase/histidase_N"/>
</dbReference>
<dbReference type="CDD" id="cd01360">
    <property type="entry name" value="Adenylsuccinate_lyase_1"/>
    <property type="match status" value="1"/>
</dbReference>
<evidence type="ECO:0000256" key="5">
    <source>
        <dbReference type="ARBA" id="ARBA00017058"/>
    </source>
</evidence>
<gene>
    <name evidence="14" type="ORF">G7057_04405</name>
</gene>
<dbReference type="Pfam" id="PF10397">
    <property type="entry name" value="ADSL_C"/>
    <property type="match status" value="1"/>
</dbReference>
<evidence type="ECO:0000256" key="8">
    <source>
        <dbReference type="ARBA" id="ARBA00024477"/>
    </source>
</evidence>
<dbReference type="InterPro" id="IPR019468">
    <property type="entry name" value="AdenyloSucc_lyase_C"/>
</dbReference>
<dbReference type="InterPro" id="IPR004769">
    <property type="entry name" value="Pur_lyase"/>
</dbReference>
<dbReference type="InterPro" id="IPR020557">
    <property type="entry name" value="Fumarate_lyase_CS"/>
</dbReference>
<dbReference type="GO" id="GO:0005829">
    <property type="term" value="C:cytosol"/>
    <property type="evidence" value="ECO:0007669"/>
    <property type="project" value="TreeGrafter"/>
</dbReference>
<dbReference type="FunFam" id="1.20.200.10:FF:000008">
    <property type="entry name" value="Adenylosuccinate lyase"/>
    <property type="match status" value="1"/>
</dbReference>
<evidence type="ECO:0000256" key="4">
    <source>
        <dbReference type="ARBA" id="ARBA00012339"/>
    </source>
</evidence>
<sequence>MIERYSLSPIKELWDLEAKYQKWLDVELAVISAFEEVGICPPGTHDKAKAAATIDVTAILAEEEIVNHDFIAFVNCVTSPMGDESRFFHLGLTSSDVEDTATSLLLRDALDIILKSLSDYRQVLYQKASQYKDTITVGRTHGIHGEPTSFGFKLLGYVAECDRNIDRMKAVRTALSVGTLSGAVGNYANIDPEIERLALAYFDLTPTLAATQVIARDTHAEFIHVLALVASSIERIAVEIRHLQKTEVLEAQEGFKKGQRGSSAMPHKKNPILSERLTGLSRMVRSMVPIAYENIVLWHERDISHSSTERFIFPDATQIVFYMTEKAQDLLQNLIVNEDRMLENLDASYGLVYSQRVMLALIDKGHSRDYSYTLVQKNALQAWDSRSSFKDYLLKDEDIMGILTESELDHLFDPTFYTRNIHSVYRKFEETK</sequence>
<organism evidence="14 15">
    <name type="scientific">Jeotgalibaca arthritidis</name>
    <dbReference type="NCBI Taxonomy" id="1868794"/>
    <lineage>
        <taxon>Bacteria</taxon>
        <taxon>Bacillati</taxon>
        <taxon>Bacillota</taxon>
        <taxon>Bacilli</taxon>
        <taxon>Lactobacillales</taxon>
        <taxon>Carnobacteriaceae</taxon>
        <taxon>Jeotgalibaca</taxon>
    </lineage>
</organism>
<dbReference type="RefSeq" id="WP_166161626.1">
    <property type="nucleotide sequence ID" value="NZ_CP049740.1"/>
</dbReference>
<evidence type="ECO:0000259" key="13">
    <source>
        <dbReference type="SMART" id="SM00998"/>
    </source>
</evidence>
<dbReference type="Gene3D" id="1.10.40.30">
    <property type="entry name" value="Fumarase/aspartase (C-terminal domain)"/>
    <property type="match status" value="1"/>
</dbReference>
<reference evidence="14 15" key="1">
    <citation type="journal article" date="2017" name="Int. J. Syst. Evol. Microbiol.">
        <title>Jeotgalibaca porci sp. nov. and Jeotgalibaca arthritidis sp. nov., isolated from pigs, and emended description of the genus Jeotgalibaca.</title>
        <authorList>
            <person name="Zamora L."/>
            <person name="Perez-Sancho M."/>
            <person name="Dominguez L."/>
            <person name="Fernandez-Garayzabal J.F."/>
            <person name="Vela A.I."/>
        </authorList>
    </citation>
    <scope>NUCLEOTIDE SEQUENCE [LARGE SCALE GENOMIC DNA]</scope>
    <source>
        <strain evidence="14 15">CECT 9157</strain>
    </source>
</reference>
<dbReference type="KEGG" id="jar:G7057_04405"/>
<keyword evidence="15" id="KW-1185">Reference proteome</keyword>
<dbReference type="PANTHER" id="PTHR43172">
    <property type="entry name" value="ADENYLOSUCCINATE LYASE"/>
    <property type="match status" value="1"/>
</dbReference>
<dbReference type="GO" id="GO:0004018">
    <property type="term" value="F:N6-(1,2-dicarboxyethyl)AMP AMP-lyase (fumarate-forming) activity"/>
    <property type="evidence" value="ECO:0007669"/>
    <property type="project" value="UniProtKB-UniRule"/>
</dbReference>
<evidence type="ECO:0000256" key="2">
    <source>
        <dbReference type="ARBA" id="ARBA00004734"/>
    </source>
</evidence>
<evidence type="ECO:0000256" key="6">
    <source>
        <dbReference type="ARBA" id="ARBA00022755"/>
    </source>
</evidence>
<dbReference type="Gene3D" id="1.20.200.10">
    <property type="entry name" value="Fumarase/aspartase (Central domain)"/>
    <property type="match status" value="1"/>
</dbReference>
<evidence type="ECO:0000313" key="15">
    <source>
        <dbReference type="Proteomes" id="UP000501451"/>
    </source>
</evidence>
<dbReference type="SMART" id="SM00998">
    <property type="entry name" value="ADSL_C"/>
    <property type="match status" value="1"/>
</dbReference>
<evidence type="ECO:0000256" key="1">
    <source>
        <dbReference type="ARBA" id="ARBA00004706"/>
    </source>
</evidence>
<dbReference type="AlphaFoldDB" id="A0A6G7K9A2"/>
<evidence type="ECO:0000313" key="14">
    <source>
        <dbReference type="EMBL" id="QII81791.1"/>
    </source>
</evidence>
<dbReference type="Proteomes" id="UP000501451">
    <property type="component" value="Chromosome"/>
</dbReference>
<dbReference type="EC" id="4.3.2.2" evidence="4 11"/>
<evidence type="ECO:0000256" key="10">
    <source>
        <dbReference type="ARBA" id="ARBA00049115"/>
    </source>
</evidence>
<keyword evidence="6 12" id="KW-0658">Purine biosynthesis</keyword>
<comment type="pathway">
    <text evidence="2 12">Purine metabolism; AMP biosynthesis via de novo pathway; AMP from IMP: step 2/2.</text>
</comment>
<comment type="pathway">
    <text evidence="1 12">Purine metabolism; IMP biosynthesis via de novo pathway; 5-amino-1-(5-phospho-D-ribosyl)imidazole-4-carboxamide from 5-amino-1-(5-phospho-D-ribosyl)imidazole-4-carboxylate: step 2/2.</text>
</comment>
<dbReference type="EMBL" id="CP049740">
    <property type="protein sequence ID" value="QII81791.1"/>
    <property type="molecule type" value="Genomic_DNA"/>
</dbReference>
<dbReference type="NCBIfam" id="TIGR00928">
    <property type="entry name" value="purB"/>
    <property type="match status" value="1"/>
</dbReference>
<accession>A0A6G7K9A2</accession>
<dbReference type="PROSITE" id="PS00163">
    <property type="entry name" value="FUMARATE_LYASES"/>
    <property type="match status" value="1"/>
</dbReference>
<protein>
    <recommendedName>
        <fullName evidence="5 11">Adenylosuccinate lyase</fullName>
        <shortName evidence="12">ASL</shortName>
        <ecNumber evidence="4 11">4.3.2.2</ecNumber>
    </recommendedName>
    <alternativeName>
        <fullName evidence="9 12">Adenylosuccinase</fullName>
    </alternativeName>
</protein>
<evidence type="ECO:0000256" key="11">
    <source>
        <dbReference type="NCBIfam" id="TIGR00928"/>
    </source>
</evidence>
<comment type="similarity">
    <text evidence="3 12">Belongs to the lyase 1 family. Adenylosuccinate lyase subfamily.</text>
</comment>
<dbReference type="InterPro" id="IPR008948">
    <property type="entry name" value="L-Aspartase-like"/>
</dbReference>